<evidence type="ECO:0000313" key="5">
    <source>
        <dbReference type="EMBL" id="SIT82765.1"/>
    </source>
</evidence>
<organism evidence="5 6">
    <name type="scientific">Pontibaca methylaminivorans</name>
    <dbReference type="NCBI Taxonomy" id="515897"/>
    <lineage>
        <taxon>Bacteria</taxon>
        <taxon>Pseudomonadati</taxon>
        <taxon>Pseudomonadota</taxon>
        <taxon>Alphaproteobacteria</taxon>
        <taxon>Rhodobacterales</taxon>
        <taxon>Roseobacteraceae</taxon>
        <taxon>Pontibaca</taxon>
    </lineage>
</organism>
<dbReference type="EMBL" id="FTPS01000001">
    <property type="protein sequence ID" value="SIT82765.1"/>
    <property type="molecule type" value="Genomic_DNA"/>
</dbReference>
<proteinExistence type="predicted"/>
<dbReference type="AlphaFoldDB" id="A0A1R3WXA3"/>
<evidence type="ECO:0000256" key="1">
    <source>
        <dbReference type="ARBA" id="ARBA00022448"/>
    </source>
</evidence>
<evidence type="ECO:0000259" key="4">
    <source>
        <dbReference type="PROSITE" id="PS50893"/>
    </source>
</evidence>
<dbReference type="GO" id="GO:0005886">
    <property type="term" value="C:plasma membrane"/>
    <property type="evidence" value="ECO:0007669"/>
    <property type="project" value="TreeGrafter"/>
</dbReference>
<dbReference type="InterPro" id="IPR003593">
    <property type="entry name" value="AAA+_ATPase"/>
</dbReference>
<protein>
    <submittedName>
        <fullName evidence="5">Branched-chain amino acid transport system ATP-binding protein</fullName>
    </submittedName>
</protein>
<dbReference type="RefSeq" id="WP_200805440.1">
    <property type="nucleotide sequence ID" value="NZ_FTPS01000001.1"/>
</dbReference>
<reference evidence="5 6" key="1">
    <citation type="submission" date="2017-01" db="EMBL/GenBank/DDBJ databases">
        <authorList>
            <person name="Mah S.A."/>
            <person name="Swanson W.J."/>
            <person name="Moy G.W."/>
            <person name="Vacquier V.D."/>
        </authorList>
    </citation>
    <scope>NUCLEOTIDE SEQUENCE [LARGE SCALE GENOMIC DNA]</scope>
    <source>
        <strain evidence="5 6">DSM 21219</strain>
    </source>
</reference>
<dbReference type="GO" id="GO:0005524">
    <property type="term" value="F:ATP binding"/>
    <property type="evidence" value="ECO:0007669"/>
    <property type="project" value="UniProtKB-KW"/>
</dbReference>
<dbReference type="InterPro" id="IPR051120">
    <property type="entry name" value="ABC_AA/LPS_Transport"/>
</dbReference>
<dbReference type="Pfam" id="PF12399">
    <property type="entry name" value="BCA_ABC_TP_C"/>
    <property type="match status" value="1"/>
</dbReference>
<gene>
    <name evidence="5" type="ORF">SAMN05421849_1771</name>
</gene>
<dbReference type="PANTHER" id="PTHR45772">
    <property type="entry name" value="CONSERVED COMPONENT OF ABC TRANSPORTER FOR NATURAL AMINO ACIDS-RELATED"/>
    <property type="match status" value="1"/>
</dbReference>
<keyword evidence="1" id="KW-0813">Transport</keyword>
<dbReference type="SUPFAM" id="SSF52540">
    <property type="entry name" value="P-loop containing nucleoside triphosphate hydrolases"/>
    <property type="match status" value="1"/>
</dbReference>
<dbReference type="GO" id="GO:0016887">
    <property type="term" value="F:ATP hydrolysis activity"/>
    <property type="evidence" value="ECO:0007669"/>
    <property type="project" value="InterPro"/>
</dbReference>
<keyword evidence="3 5" id="KW-0067">ATP-binding</keyword>
<keyword evidence="6" id="KW-1185">Reference proteome</keyword>
<sequence>MNMPSSPPLLEVRDVVKAYGGVRALNGLNLSVRQGEIHCILGPNGAGKSTFFKTIMGTERPTTGRVFYKGQDVTRLPAYARARRGLSVKFQNLRTFGDLSVLQNLYPALRRRFSPPEIPGKAEELLARVRLDVSPDRLVKHISHGQQQWLAIATAMASEPDLLLLDEPTAGLGPEETHLTAEIIRDLNAAKVTVVVIEHDMGFIRSLCGRTSVLHYGALFAQGTFEEMAADPRVQKIYLGTE</sequence>
<accession>A0A1R3WXA3</accession>
<dbReference type="SMART" id="SM00382">
    <property type="entry name" value="AAA"/>
    <property type="match status" value="1"/>
</dbReference>
<feature type="domain" description="ABC transporter" evidence="4">
    <location>
        <begin position="10"/>
        <end position="241"/>
    </location>
</feature>
<dbReference type="Gene3D" id="3.40.50.300">
    <property type="entry name" value="P-loop containing nucleotide triphosphate hydrolases"/>
    <property type="match status" value="1"/>
</dbReference>
<evidence type="ECO:0000313" key="6">
    <source>
        <dbReference type="Proteomes" id="UP000192455"/>
    </source>
</evidence>
<dbReference type="PROSITE" id="PS50893">
    <property type="entry name" value="ABC_TRANSPORTER_2"/>
    <property type="match status" value="1"/>
</dbReference>
<dbReference type="Proteomes" id="UP000192455">
    <property type="component" value="Unassembled WGS sequence"/>
</dbReference>
<dbReference type="Pfam" id="PF00005">
    <property type="entry name" value="ABC_tran"/>
    <property type="match status" value="1"/>
</dbReference>
<name>A0A1R3WXA3_9RHOB</name>
<dbReference type="STRING" id="515897.SAMN05421849_1771"/>
<evidence type="ECO:0000256" key="3">
    <source>
        <dbReference type="ARBA" id="ARBA00022840"/>
    </source>
</evidence>
<keyword evidence="2" id="KW-0547">Nucleotide-binding</keyword>
<dbReference type="InterPro" id="IPR003439">
    <property type="entry name" value="ABC_transporter-like_ATP-bd"/>
</dbReference>
<dbReference type="InterPro" id="IPR027417">
    <property type="entry name" value="P-loop_NTPase"/>
</dbReference>
<dbReference type="InterPro" id="IPR032823">
    <property type="entry name" value="BCA_ABC_TP_C"/>
</dbReference>
<dbReference type="CDD" id="cd03219">
    <property type="entry name" value="ABC_Mj1267_LivG_branched"/>
    <property type="match status" value="1"/>
</dbReference>
<evidence type="ECO:0000256" key="2">
    <source>
        <dbReference type="ARBA" id="ARBA00022741"/>
    </source>
</evidence>